<protein>
    <submittedName>
        <fullName evidence="1">Uncharacterized protein</fullName>
    </submittedName>
</protein>
<evidence type="ECO:0000313" key="2">
    <source>
        <dbReference type="Proteomes" id="UP000828390"/>
    </source>
</evidence>
<gene>
    <name evidence="1" type="ORF">DPMN_121801</name>
</gene>
<comment type="caution">
    <text evidence="1">The sequence shown here is derived from an EMBL/GenBank/DDBJ whole genome shotgun (WGS) entry which is preliminary data.</text>
</comment>
<reference evidence="1" key="1">
    <citation type="journal article" date="2019" name="bioRxiv">
        <title>The Genome of the Zebra Mussel, Dreissena polymorpha: A Resource for Invasive Species Research.</title>
        <authorList>
            <person name="McCartney M.A."/>
            <person name="Auch B."/>
            <person name="Kono T."/>
            <person name="Mallez S."/>
            <person name="Zhang Y."/>
            <person name="Obille A."/>
            <person name="Becker A."/>
            <person name="Abrahante J.E."/>
            <person name="Garbe J."/>
            <person name="Badalamenti J.P."/>
            <person name="Herman A."/>
            <person name="Mangelson H."/>
            <person name="Liachko I."/>
            <person name="Sullivan S."/>
            <person name="Sone E.D."/>
            <person name="Koren S."/>
            <person name="Silverstein K.A.T."/>
            <person name="Beckman K.B."/>
            <person name="Gohl D.M."/>
        </authorList>
    </citation>
    <scope>NUCLEOTIDE SEQUENCE</scope>
    <source>
        <strain evidence="1">Duluth1</strain>
        <tissue evidence="1">Whole animal</tissue>
    </source>
</reference>
<organism evidence="1 2">
    <name type="scientific">Dreissena polymorpha</name>
    <name type="common">Zebra mussel</name>
    <name type="synonym">Mytilus polymorpha</name>
    <dbReference type="NCBI Taxonomy" id="45954"/>
    <lineage>
        <taxon>Eukaryota</taxon>
        <taxon>Metazoa</taxon>
        <taxon>Spiralia</taxon>
        <taxon>Lophotrochozoa</taxon>
        <taxon>Mollusca</taxon>
        <taxon>Bivalvia</taxon>
        <taxon>Autobranchia</taxon>
        <taxon>Heteroconchia</taxon>
        <taxon>Euheterodonta</taxon>
        <taxon>Imparidentia</taxon>
        <taxon>Neoheterodontei</taxon>
        <taxon>Myida</taxon>
        <taxon>Dreissenoidea</taxon>
        <taxon>Dreissenidae</taxon>
        <taxon>Dreissena</taxon>
    </lineage>
</organism>
<proteinExistence type="predicted"/>
<dbReference type="AlphaFoldDB" id="A0A9D4JTW3"/>
<name>A0A9D4JTW3_DREPO</name>
<sequence length="66" mass="7781">MSTKMNAKQRAVQKVKERLRNKLDNLLFQKKTLYSMVDSLVSEVRLKWFSGKICLVNFFVSEVRSI</sequence>
<dbReference type="Proteomes" id="UP000828390">
    <property type="component" value="Unassembled WGS sequence"/>
</dbReference>
<reference evidence="1" key="2">
    <citation type="submission" date="2020-11" db="EMBL/GenBank/DDBJ databases">
        <authorList>
            <person name="McCartney M.A."/>
            <person name="Auch B."/>
            <person name="Kono T."/>
            <person name="Mallez S."/>
            <person name="Becker A."/>
            <person name="Gohl D.M."/>
            <person name="Silverstein K.A.T."/>
            <person name="Koren S."/>
            <person name="Bechman K.B."/>
            <person name="Herman A."/>
            <person name="Abrahante J.E."/>
            <person name="Garbe J."/>
        </authorList>
    </citation>
    <scope>NUCLEOTIDE SEQUENCE</scope>
    <source>
        <strain evidence="1">Duluth1</strain>
        <tissue evidence="1">Whole animal</tissue>
    </source>
</reference>
<evidence type="ECO:0000313" key="1">
    <source>
        <dbReference type="EMBL" id="KAH3820057.1"/>
    </source>
</evidence>
<keyword evidence="2" id="KW-1185">Reference proteome</keyword>
<accession>A0A9D4JTW3</accession>
<dbReference type="EMBL" id="JAIWYP010000005">
    <property type="protein sequence ID" value="KAH3820057.1"/>
    <property type="molecule type" value="Genomic_DNA"/>
</dbReference>